<comment type="caution">
    <text evidence="2">The sequence shown here is derived from an EMBL/GenBank/DDBJ whole genome shotgun (WGS) entry which is preliminary data.</text>
</comment>
<keyword evidence="1" id="KW-0175">Coiled coil</keyword>
<feature type="coiled-coil region" evidence="1">
    <location>
        <begin position="279"/>
        <end position="313"/>
    </location>
</feature>
<reference evidence="2" key="1">
    <citation type="journal article" date="2023" name="G3 (Bethesda)">
        <title>Whole genome assemblies of Zophobas morio and Tenebrio molitor.</title>
        <authorList>
            <person name="Kaur S."/>
            <person name="Stinson S.A."/>
            <person name="diCenzo G.C."/>
        </authorList>
    </citation>
    <scope>NUCLEOTIDE SEQUENCE</scope>
    <source>
        <strain evidence="2">QUZm001</strain>
    </source>
</reference>
<feature type="coiled-coil region" evidence="1">
    <location>
        <begin position="37"/>
        <end position="224"/>
    </location>
</feature>
<accession>A0AA38MFK1</accession>
<gene>
    <name evidence="2" type="ORF">Zmor_013603</name>
</gene>
<dbReference type="Proteomes" id="UP001168821">
    <property type="component" value="Unassembled WGS sequence"/>
</dbReference>
<sequence>MDYLSEIAKLREKINQSSNGFDLDKREQLHREVCNELAFKRNQVSHLKTELQDANSKIFELNRELEITKSLLKESEFTLKLALKKSSSLEDKLKEMNESYTNLKLKEEMKLSEIQILSDNIQKMALENHQLSREAEEVKDKLRYSRAFQDELEVRQTKINSTIAKISKSAEQLEQEHLRVKELEDKLENSGKFQNLSQLLMKENEKLKKENSKLENTVIENIAKYQRLYKLIKEQKVVNMQHENIMNKIKYLQKESQCKNLQEKNFNNEQINSALTATLNKEIETNARLIHQNEEYEVRIQQLEKKINSKVIKDEHVDVIEVE</sequence>
<protein>
    <submittedName>
        <fullName evidence="2">Uncharacterized protein</fullName>
    </submittedName>
</protein>
<dbReference type="EMBL" id="JALNTZ010000004">
    <property type="protein sequence ID" value="KAJ3654413.1"/>
    <property type="molecule type" value="Genomic_DNA"/>
</dbReference>
<organism evidence="2 3">
    <name type="scientific">Zophobas morio</name>
    <dbReference type="NCBI Taxonomy" id="2755281"/>
    <lineage>
        <taxon>Eukaryota</taxon>
        <taxon>Metazoa</taxon>
        <taxon>Ecdysozoa</taxon>
        <taxon>Arthropoda</taxon>
        <taxon>Hexapoda</taxon>
        <taxon>Insecta</taxon>
        <taxon>Pterygota</taxon>
        <taxon>Neoptera</taxon>
        <taxon>Endopterygota</taxon>
        <taxon>Coleoptera</taxon>
        <taxon>Polyphaga</taxon>
        <taxon>Cucujiformia</taxon>
        <taxon>Tenebrionidae</taxon>
        <taxon>Zophobas</taxon>
    </lineage>
</organism>
<proteinExistence type="predicted"/>
<keyword evidence="3" id="KW-1185">Reference proteome</keyword>
<evidence type="ECO:0000256" key="1">
    <source>
        <dbReference type="SAM" id="Coils"/>
    </source>
</evidence>
<evidence type="ECO:0000313" key="2">
    <source>
        <dbReference type="EMBL" id="KAJ3654413.1"/>
    </source>
</evidence>
<evidence type="ECO:0000313" key="3">
    <source>
        <dbReference type="Proteomes" id="UP001168821"/>
    </source>
</evidence>
<dbReference type="AlphaFoldDB" id="A0AA38MFK1"/>
<name>A0AA38MFK1_9CUCU</name>